<accession>A0A562NCG7</accession>
<comment type="caution">
    <text evidence="3">The sequence shown here is derived from an EMBL/GenBank/DDBJ whole genome shotgun (WGS) entry which is preliminary data.</text>
</comment>
<dbReference type="RefSeq" id="WP_145720886.1">
    <property type="nucleotide sequence ID" value="NZ_BSPF01000079.1"/>
</dbReference>
<protein>
    <recommendedName>
        <fullName evidence="2">DUF6538 domain-containing protein</fullName>
    </recommendedName>
</protein>
<dbReference type="AlphaFoldDB" id="A0A562NCG7"/>
<dbReference type="EMBL" id="VLKT01000034">
    <property type="protein sequence ID" value="TWI29803.1"/>
    <property type="molecule type" value="Genomic_DNA"/>
</dbReference>
<evidence type="ECO:0000313" key="3">
    <source>
        <dbReference type="EMBL" id="TWI29803.1"/>
    </source>
</evidence>
<dbReference type="InterPro" id="IPR011010">
    <property type="entry name" value="DNA_brk_join_enz"/>
</dbReference>
<keyword evidence="1" id="KW-0233">DNA recombination</keyword>
<reference evidence="3 4" key="1">
    <citation type="journal article" date="2015" name="Stand. Genomic Sci.">
        <title>Genomic Encyclopedia of Bacterial and Archaeal Type Strains, Phase III: the genomes of soil and plant-associated and newly described type strains.</title>
        <authorList>
            <person name="Whitman W.B."/>
            <person name="Woyke T."/>
            <person name="Klenk H.P."/>
            <person name="Zhou Y."/>
            <person name="Lilburn T.G."/>
            <person name="Beck B.J."/>
            <person name="De Vos P."/>
            <person name="Vandamme P."/>
            <person name="Eisen J.A."/>
            <person name="Garrity G."/>
            <person name="Hugenholtz P."/>
            <person name="Kyrpides N.C."/>
        </authorList>
    </citation>
    <scope>NUCLEOTIDE SEQUENCE [LARGE SCALE GENOMIC DNA]</scope>
    <source>
        <strain evidence="3 4">CGMCC 1.2546</strain>
    </source>
</reference>
<dbReference type="OrthoDB" id="9784724at2"/>
<sequence>MRKEVAAEPARDPDRYLIQRGGVFYYHRRMPAKMVGIDDRGRFIRKSLETDERRLARAMRDKLEDADKTLWAVLLSGGETRSALDQYRDAVRRAEAMGVSYLSNGQVAGFHNVDSILKRVEALERVQAAPAVADALLGGVRVPPVKISEAFDVYANEIMAHEVVGKSQSQRRMWKKVKQRAINNFVALIGDKSIGEITREDGLAFYRFWLRRVAPPPEAGPATHSASAGNRDLGNMRDLYRRYFAHLGEEQKGTPFDDLRFSERGKRRRKRPSFETKWIIDQIMKPGALESLDPQARRCVLALIETGARPSEICNLDETVIFIDTLVPYIRISPREDAHDPREIKTEWSVRDVPLVGVALEVFKKNPQGFPRYRNREEALSANLNKFFKTNKLFPTPKHKIYSLRHSFEDRMKEGGIDSELRKILMGHTIERVEYGSGGSLQWRHDELKKIALPFDPEIV</sequence>
<dbReference type="Proteomes" id="UP000317122">
    <property type="component" value="Unassembled WGS sequence"/>
</dbReference>
<evidence type="ECO:0000256" key="1">
    <source>
        <dbReference type="ARBA" id="ARBA00023172"/>
    </source>
</evidence>
<name>A0A562NCG7_9HYPH</name>
<dbReference type="Pfam" id="PF20172">
    <property type="entry name" value="DUF6538"/>
    <property type="match status" value="1"/>
</dbReference>
<dbReference type="Gene3D" id="1.10.443.10">
    <property type="entry name" value="Intergrase catalytic core"/>
    <property type="match status" value="1"/>
</dbReference>
<gene>
    <name evidence="3" type="ORF">IQ26_04917</name>
</gene>
<evidence type="ECO:0000313" key="4">
    <source>
        <dbReference type="Proteomes" id="UP000317122"/>
    </source>
</evidence>
<evidence type="ECO:0000259" key="2">
    <source>
        <dbReference type="Pfam" id="PF20172"/>
    </source>
</evidence>
<dbReference type="GO" id="GO:0006310">
    <property type="term" value="P:DNA recombination"/>
    <property type="evidence" value="ECO:0007669"/>
    <property type="project" value="UniProtKB-KW"/>
</dbReference>
<keyword evidence="4" id="KW-1185">Reference proteome</keyword>
<dbReference type="GO" id="GO:0003677">
    <property type="term" value="F:DNA binding"/>
    <property type="evidence" value="ECO:0007669"/>
    <property type="project" value="InterPro"/>
</dbReference>
<feature type="domain" description="DUF6538" evidence="2">
    <location>
        <begin position="16"/>
        <end position="72"/>
    </location>
</feature>
<organism evidence="3 4">
    <name type="scientific">Mesorhizobium tianshanense</name>
    <dbReference type="NCBI Taxonomy" id="39844"/>
    <lineage>
        <taxon>Bacteria</taxon>
        <taxon>Pseudomonadati</taxon>
        <taxon>Pseudomonadota</taxon>
        <taxon>Alphaproteobacteria</taxon>
        <taxon>Hyphomicrobiales</taxon>
        <taxon>Phyllobacteriaceae</taxon>
        <taxon>Mesorhizobium</taxon>
    </lineage>
</organism>
<dbReference type="InterPro" id="IPR046668">
    <property type="entry name" value="DUF6538"/>
</dbReference>
<proteinExistence type="predicted"/>
<dbReference type="InterPro" id="IPR013762">
    <property type="entry name" value="Integrase-like_cat_sf"/>
</dbReference>
<dbReference type="GO" id="GO:0015074">
    <property type="term" value="P:DNA integration"/>
    <property type="evidence" value="ECO:0007669"/>
    <property type="project" value="InterPro"/>
</dbReference>
<dbReference type="SUPFAM" id="SSF56349">
    <property type="entry name" value="DNA breaking-rejoining enzymes"/>
    <property type="match status" value="1"/>
</dbReference>